<evidence type="ECO:0000256" key="2">
    <source>
        <dbReference type="ARBA" id="ARBA00022448"/>
    </source>
</evidence>
<dbReference type="EMBL" id="ANIN01000002">
    <property type="protein sequence ID" value="ELA08362.1"/>
    <property type="molecule type" value="Genomic_DNA"/>
</dbReference>
<dbReference type="PROSITE" id="PS50850">
    <property type="entry name" value="MFS"/>
    <property type="match status" value="1"/>
</dbReference>
<dbReference type="GO" id="GO:0005886">
    <property type="term" value="C:plasma membrane"/>
    <property type="evidence" value="ECO:0007669"/>
    <property type="project" value="UniProtKB-SubCell"/>
</dbReference>
<gene>
    <name evidence="9" type="ORF">MOMA_07371</name>
</gene>
<dbReference type="STRING" id="1230338.MOMA_07371"/>
<feature type="domain" description="Major facilitator superfamily (MFS) profile" evidence="8">
    <location>
        <begin position="12"/>
        <end position="431"/>
    </location>
</feature>
<evidence type="ECO:0000256" key="6">
    <source>
        <dbReference type="ARBA" id="ARBA00023136"/>
    </source>
</evidence>
<name>L2F5Q4_9GAMM</name>
<accession>L2F5Q4</accession>
<keyword evidence="10" id="KW-1185">Reference proteome</keyword>
<feature type="transmembrane region" description="Helical" evidence="7">
    <location>
        <begin position="173"/>
        <end position="190"/>
    </location>
</feature>
<feature type="transmembrane region" description="Helical" evidence="7">
    <location>
        <begin position="338"/>
        <end position="361"/>
    </location>
</feature>
<dbReference type="InterPro" id="IPR020846">
    <property type="entry name" value="MFS_dom"/>
</dbReference>
<dbReference type="PANTHER" id="PTHR43266">
    <property type="entry name" value="MACROLIDE-EFFLUX PROTEIN"/>
    <property type="match status" value="1"/>
</dbReference>
<dbReference type="GO" id="GO:0022857">
    <property type="term" value="F:transmembrane transporter activity"/>
    <property type="evidence" value="ECO:0007669"/>
    <property type="project" value="InterPro"/>
</dbReference>
<evidence type="ECO:0000256" key="4">
    <source>
        <dbReference type="ARBA" id="ARBA00022692"/>
    </source>
</evidence>
<keyword evidence="4 7" id="KW-0812">Transmembrane</keyword>
<feature type="transmembrane region" description="Helical" evidence="7">
    <location>
        <begin position="407"/>
        <end position="425"/>
    </location>
</feature>
<feature type="transmembrane region" description="Helical" evidence="7">
    <location>
        <begin position="87"/>
        <end position="105"/>
    </location>
</feature>
<feature type="transmembrane region" description="Helical" evidence="7">
    <location>
        <begin position="56"/>
        <end position="75"/>
    </location>
</feature>
<reference evidence="9 10" key="1">
    <citation type="journal article" date="2013" name="Genome Announc.">
        <title>Genome Sequence of Moraxella macacae 0408225, a Novel Bacterial Species Isolated from a Cynomolgus Macaque with Epistaxis.</title>
        <authorList>
            <person name="Ladner J.T."/>
            <person name="Whitehouse C.A."/>
            <person name="Koroleva G.I."/>
            <person name="Palacios G.F."/>
        </authorList>
    </citation>
    <scope>NUCLEOTIDE SEQUENCE [LARGE SCALE GENOMIC DNA]</scope>
    <source>
        <strain evidence="9 10">0408225</strain>
    </source>
</reference>
<keyword evidence="3" id="KW-1003">Cell membrane</keyword>
<evidence type="ECO:0000256" key="3">
    <source>
        <dbReference type="ARBA" id="ARBA00022475"/>
    </source>
</evidence>
<dbReference type="SUPFAM" id="SSF103473">
    <property type="entry name" value="MFS general substrate transporter"/>
    <property type="match status" value="1"/>
</dbReference>
<dbReference type="Proteomes" id="UP000023795">
    <property type="component" value="Unassembled WGS sequence"/>
</dbReference>
<sequence length="438" mass="48890">MNSQFALFGSKRFTPMFFTQFLGAFNDNVFKQGLILVLTFMASAKLNTSVSLLNNLAAMLFVLPFFLFSALAGQLADKYDKAKLTHIVKISEIIIMLLAMLGFLFEIYPILFLALFLMGTHSSFFGPVKYAYLPQAMHQNELVGANGLFQMGTSLAILTGMIVAGMLTQLEYALWWLSGFVVIVACLGYFSSRFIPNMPAPQPDLPIDWHIFRTSWQAIKYLFSLPIMWFTIMGNSWFWFYGATLTVQVPEFAKTILQGNQSVVIFLLTLFSIGTALGSLLCKTLTKNQVSLKLLPFGIAGLTIFAIGLFLALTNLNLPINEQSAFFGVNELLAINGMWPIFLYLFLLGFSGGIYIVPLYAFMQAYAPKTHRARIIGANNIFNALFMVSSAVFAIVCLNLLKISLPMLFALVGVLNLLFGSWVFVNLKKQQNLLKINH</sequence>
<keyword evidence="2" id="KW-0813">Transport</keyword>
<organism evidence="9 10">
    <name type="scientific">Moraxella macacae 0408225</name>
    <dbReference type="NCBI Taxonomy" id="1230338"/>
    <lineage>
        <taxon>Bacteria</taxon>
        <taxon>Pseudomonadati</taxon>
        <taxon>Pseudomonadota</taxon>
        <taxon>Gammaproteobacteria</taxon>
        <taxon>Moraxellales</taxon>
        <taxon>Moraxellaceae</taxon>
        <taxon>Moraxella</taxon>
    </lineage>
</organism>
<dbReference type="Gene3D" id="1.20.1250.20">
    <property type="entry name" value="MFS general substrate transporter like domains"/>
    <property type="match status" value="1"/>
</dbReference>
<dbReference type="AlphaFoldDB" id="L2F5Q4"/>
<feature type="transmembrane region" description="Helical" evidence="7">
    <location>
        <begin position="262"/>
        <end position="282"/>
    </location>
</feature>
<dbReference type="OrthoDB" id="9803968at2"/>
<evidence type="ECO:0000256" key="7">
    <source>
        <dbReference type="SAM" id="Phobius"/>
    </source>
</evidence>
<dbReference type="RefSeq" id="WP_009501915.1">
    <property type="nucleotide sequence ID" value="NZ_ANIN01000002.1"/>
</dbReference>
<feature type="transmembrane region" description="Helical" evidence="7">
    <location>
        <begin position="381"/>
        <end position="401"/>
    </location>
</feature>
<dbReference type="PATRIC" id="fig|1230338.3.peg.1570"/>
<comment type="subcellular location">
    <subcellularLocation>
        <location evidence="1">Cell membrane</location>
        <topology evidence="1">Multi-pass membrane protein</topology>
    </subcellularLocation>
</comment>
<dbReference type="CDD" id="cd06173">
    <property type="entry name" value="MFS_MefA_like"/>
    <property type="match status" value="1"/>
</dbReference>
<keyword evidence="5 7" id="KW-1133">Transmembrane helix</keyword>
<dbReference type="InterPro" id="IPR036259">
    <property type="entry name" value="MFS_trans_sf"/>
</dbReference>
<dbReference type="eggNOG" id="COG2814">
    <property type="taxonomic scope" value="Bacteria"/>
</dbReference>
<feature type="transmembrane region" description="Helical" evidence="7">
    <location>
        <begin position="294"/>
        <end position="318"/>
    </location>
</feature>
<evidence type="ECO:0000256" key="5">
    <source>
        <dbReference type="ARBA" id="ARBA00022989"/>
    </source>
</evidence>
<feature type="transmembrane region" description="Helical" evidence="7">
    <location>
        <begin position="221"/>
        <end position="242"/>
    </location>
</feature>
<proteinExistence type="predicted"/>
<keyword evidence="6 7" id="KW-0472">Membrane</keyword>
<evidence type="ECO:0000259" key="8">
    <source>
        <dbReference type="PROSITE" id="PS50850"/>
    </source>
</evidence>
<dbReference type="InterPro" id="IPR011701">
    <property type="entry name" value="MFS"/>
</dbReference>
<dbReference type="PANTHER" id="PTHR43266:SF2">
    <property type="entry name" value="MAJOR FACILITATOR SUPERFAMILY (MFS) PROFILE DOMAIN-CONTAINING PROTEIN"/>
    <property type="match status" value="1"/>
</dbReference>
<dbReference type="Pfam" id="PF07690">
    <property type="entry name" value="MFS_1"/>
    <property type="match status" value="1"/>
</dbReference>
<evidence type="ECO:0000313" key="10">
    <source>
        <dbReference type="Proteomes" id="UP000023795"/>
    </source>
</evidence>
<protein>
    <submittedName>
        <fullName evidence="9">Major facilitator superfamily transporter</fullName>
    </submittedName>
</protein>
<feature type="transmembrane region" description="Helical" evidence="7">
    <location>
        <begin position="145"/>
        <end position="167"/>
    </location>
</feature>
<evidence type="ECO:0000256" key="1">
    <source>
        <dbReference type="ARBA" id="ARBA00004651"/>
    </source>
</evidence>
<comment type="caution">
    <text evidence="9">The sequence shown here is derived from an EMBL/GenBank/DDBJ whole genome shotgun (WGS) entry which is preliminary data.</text>
</comment>
<evidence type="ECO:0000313" key="9">
    <source>
        <dbReference type="EMBL" id="ELA08362.1"/>
    </source>
</evidence>